<dbReference type="NCBIfam" id="TIGR01135">
    <property type="entry name" value="glmS"/>
    <property type="match status" value="1"/>
</dbReference>
<dbReference type="InterPro" id="IPR046348">
    <property type="entry name" value="SIS_dom_sf"/>
</dbReference>
<evidence type="ECO:0000256" key="5">
    <source>
        <dbReference type="ARBA" id="ARBA00022490"/>
    </source>
</evidence>
<feature type="initiator methionine" description="Removed" evidence="10">
    <location>
        <position position="49"/>
    </location>
</feature>
<dbReference type="Gene3D" id="3.40.50.10490">
    <property type="entry name" value="Glucose-6-phosphate isomerase like protein, domain 1"/>
    <property type="match status" value="2"/>
</dbReference>
<protein>
    <recommendedName>
        <fullName evidence="4 10">Glutamine--fructose-6-phosphate aminotransferase [isomerizing]</fullName>
        <ecNumber evidence="3 10">2.6.1.16</ecNumber>
    </recommendedName>
    <alternativeName>
        <fullName evidence="10">D-fructose-6-phosphate amidotransferase</fullName>
    </alternativeName>
    <alternativeName>
        <fullName evidence="10">GFAT</fullName>
    </alternativeName>
    <alternativeName>
        <fullName evidence="10">Glucosamine-6-phosphate synthase</fullName>
    </alternativeName>
    <alternativeName>
        <fullName evidence="10">Hexosephosphate aminotransferase</fullName>
    </alternativeName>
    <alternativeName>
        <fullName evidence="10">L-glutamine--D-fructose-6-phosphate amidotransferase</fullName>
    </alternativeName>
</protein>
<dbReference type="CDD" id="cd05009">
    <property type="entry name" value="SIS_GlmS_GlmD_2"/>
    <property type="match status" value="1"/>
</dbReference>
<dbReference type="GO" id="GO:0006047">
    <property type="term" value="P:UDP-N-acetylglucosamine metabolic process"/>
    <property type="evidence" value="ECO:0007669"/>
    <property type="project" value="TreeGrafter"/>
</dbReference>
<dbReference type="GO" id="GO:0004360">
    <property type="term" value="F:glutamine-fructose-6-phosphate transaminase (isomerizing) activity"/>
    <property type="evidence" value="ECO:0007669"/>
    <property type="project" value="UniProtKB-UniRule"/>
</dbReference>
<dbReference type="InterPro" id="IPR005855">
    <property type="entry name" value="GFAT"/>
</dbReference>
<dbReference type="NCBIfam" id="NF001484">
    <property type="entry name" value="PRK00331.1"/>
    <property type="match status" value="1"/>
</dbReference>
<feature type="active site" description="For Fru-6P isomerization activity" evidence="10">
    <location>
        <position position="709"/>
    </location>
</feature>
<dbReference type="AlphaFoldDB" id="A0A428MLB7"/>
<dbReference type="GO" id="GO:0006002">
    <property type="term" value="P:fructose 6-phosphate metabolic process"/>
    <property type="evidence" value="ECO:0007669"/>
    <property type="project" value="TreeGrafter"/>
</dbReference>
<dbReference type="FunFam" id="3.40.50.10490:FF:000002">
    <property type="entry name" value="Glutamine--fructose-6-phosphate aminotransferase [isomerizing]"/>
    <property type="match status" value="1"/>
</dbReference>
<dbReference type="GO" id="GO:0005829">
    <property type="term" value="C:cytosol"/>
    <property type="evidence" value="ECO:0007669"/>
    <property type="project" value="TreeGrafter"/>
</dbReference>
<gene>
    <name evidence="10" type="primary">glmS</name>
    <name evidence="13" type="ORF">EDE15_3058</name>
</gene>
<organism evidence="13 14">
    <name type="scientific">Edaphobacter aggregans</name>
    <dbReference type="NCBI Taxonomy" id="570835"/>
    <lineage>
        <taxon>Bacteria</taxon>
        <taxon>Pseudomonadati</taxon>
        <taxon>Acidobacteriota</taxon>
        <taxon>Terriglobia</taxon>
        <taxon>Terriglobales</taxon>
        <taxon>Acidobacteriaceae</taxon>
        <taxon>Edaphobacter</taxon>
    </lineage>
</organism>
<comment type="function">
    <text evidence="10">Catalyzes the first step in hexosamine metabolism, converting fructose-6P into glucosamine-6P using glutamine as a nitrogen source.</text>
</comment>
<dbReference type="InterPro" id="IPR047084">
    <property type="entry name" value="GFAT_N"/>
</dbReference>
<dbReference type="EC" id="2.6.1.16" evidence="3 10"/>
<evidence type="ECO:0000256" key="9">
    <source>
        <dbReference type="ARBA" id="ARBA00022962"/>
    </source>
</evidence>
<comment type="caution">
    <text evidence="13">The sequence shown here is derived from an EMBL/GenBank/DDBJ whole genome shotgun (WGS) entry which is preliminary data.</text>
</comment>
<feature type="domain" description="SIS" evidence="12">
    <location>
        <begin position="556"/>
        <end position="704"/>
    </location>
</feature>
<dbReference type="InterPro" id="IPR017932">
    <property type="entry name" value="GATase_2_dom"/>
</dbReference>
<evidence type="ECO:0000259" key="11">
    <source>
        <dbReference type="PROSITE" id="PS51278"/>
    </source>
</evidence>
<feature type="domain" description="Glutamine amidotransferase type-2" evidence="11">
    <location>
        <begin position="50"/>
        <end position="270"/>
    </location>
</feature>
<evidence type="ECO:0000256" key="8">
    <source>
        <dbReference type="ARBA" id="ARBA00022737"/>
    </source>
</evidence>
<dbReference type="PROSITE" id="PS51464">
    <property type="entry name" value="SIS"/>
    <property type="match status" value="2"/>
</dbReference>
<keyword evidence="8" id="KW-0677">Repeat</keyword>
<dbReference type="FunFam" id="3.40.50.10490:FF:000001">
    <property type="entry name" value="Glutamine--fructose-6-phosphate aminotransferase [isomerizing]"/>
    <property type="match status" value="1"/>
</dbReference>
<dbReference type="InterPro" id="IPR035490">
    <property type="entry name" value="GlmS/FrlB_SIS"/>
</dbReference>
<dbReference type="GO" id="GO:0005975">
    <property type="term" value="P:carbohydrate metabolic process"/>
    <property type="evidence" value="ECO:0007669"/>
    <property type="project" value="UniProtKB-UniRule"/>
</dbReference>
<dbReference type="CDD" id="cd05008">
    <property type="entry name" value="SIS_GlmS_GlmD_1"/>
    <property type="match status" value="1"/>
</dbReference>
<proteinExistence type="inferred from homology"/>
<comment type="catalytic activity">
    <reaction evidence="1 10">
        <text>D-fructose 6-phosphate + L-glutamine = D-glucosamine 6-phosphate + L-glutamate</text>
        <dbReference type="Rhea" id="RHEA:13237"/>
        <dbReference type="ChEBI" id="CHEBI:29985"/>
        <dbReference type="ChEBI" id="CHEBI:58359"/>
        <dbReference type="ChEBI" id="CHEBI:58725"/>
        <dbReference type="ChEBI" id="CHEBI:61527"/>
        <dbReference type="EC" id="2.6.1.16"/>
    </reaction>
</comment>
<evidence type="ECO:0000256" key="10">
    <source>
        <dbReference type="HAMAP-Rule" id="MF_00164"/>
    </source>
</evidence>
<dbReference type="Gene3D" id="3.60.20.10">
    <property type="entry name" value="Glutamine Phosphoribosylpyrophosphate, subunit 1, domain 1"/>
    <property type="match status" value="1"/>
</dbReference>
<name>A0A428MLB7_9BACT</name>
<evidence type="ECO:0000313" key="14">
    <source>
        <dbReference type="Proteomes" id="UP000269669"/>
    </source>
</evidence>
<dbReference type="SUPFAM" id="SSF53697">
    <property type="entry name" value="SIS domain"/>
    <property type="match status" value="1"/>
</dbReference>
<dbReference type="HAMAP" id="MF_00164">
    <property type="entry name" value="GlmS"/>
    <property type="match status" value="1"/>
</dbReference>
<evidence type="ECO:0000256" key="4">
    <source>
        <dbReference type="ARBA" id="ARBA00016090"/>
    </source>
</evidence>
<evidence type="ECO:0000256" key="7">
    <source>
        <dbReference type="ARBA" id="ARBA00022679"/>
    </source>
</evidence>
<dbReference type="SUPFAM" id="SSF56235">
    <property type="entry name" value="N-terminal nucleophile aminohydrolases (Ntn hydrolases)"/>
    <property type="match status" value="1"/>
</dbReference>
<evidence type="ECO:0000256" key="1">
    <source>
        <dbReference type="ARBA" id="ARBA00001031"/>
    </source>
</evidence>
<keyword evidence="5 10" id="KW-0963">Cytoplasm</keyword>
<evidence type="ECO:0000256" key="6">
    <source>
        <dbReference type="ARBA" id="ARBA00022576"/>
    </source>
</evidence>
<dbReference type="EMBL" id="RSDW01000001">
    <property type="protein sequence ID" value="RSL17523.1"/>
    <property type="molecule type" value="Genomic_DNA"/>
</dbReference>
<evidence type="ECO:0000259" key="12">
    <source>
        <dbReference type="PROSITE" id="PS51464"/>
    </source>
</evidence>
<evidence type="ECO:0000256" key="3">
    <source>
        <dbReference type="ARBA" id="ARBA00012916"/>
    </source>
</evidence>
<evidence type="ECO:0000313" key="13">
    <source>
        <dbReference type="EMBL" id="RSL17523.1"/>
    </source>
</evidence>
<comment type="subcellular location">
    <subcellularLocation>
        <location evidence="2 10">Cytoplasm</location>
    </subcellularLocation>
</comment>
<dbReference type="Proteomes" id="UP000269669">
    <property type="component" value="Unassembled WGS sequence"/>
</dbReference>
<feature type="domain" description="SIS" evidence="12">
    <location>
        <begin position="339"/>
        <end position="478"/>
    </location>
</feature>
<dbReference type="PANTHER" id="PTHR10937">
    <property type="entry name" value="GLUCOSAMINE--FRUCTOSE-6-PHOSPHATE AMINOTRANSFERASE, ISOMERIZING"/>
    <property type="match status" value="1"/>
</dbReference>
<sequence length="714" mass="77151">MGQSHESANNSYLPHSHPSLSRTILKSLPQKSHLYVNTKTAASIYTQDMCGIVGYIGPQPVVPVIIEGLRRLEYRGYDSAGIAVAGGPTALELRRAPGKLRNLESVIAANPIDGTFGIGHTRWATHGRPTEENAHPHRDCTGTLVVVHNGIVENYLALKRELTAAGHTFVTETDTEIIAHLIEQELANETGIPLEEAVRRAVHRLTGAFAIGVLSAHEPNKLVAARMGPPAVIGIGDGEFFLASDVPGILHHTRNIHFLADGELAVLTPDGVALYDFDGNVLPLKVQRIAWDPIQAEKAGYKHFMLKEINEQPRAIRDTTLGRISLDTGRVFLDNLSITDEEFRAATQITIAACGTSWHAGLAGKFMIERLARLPVDVDYASEYRYRDPIADPRAIGLLITQSGETADTLAAQAELIAKGSKTLAICNVVGSAVTRRASGTITTNAGPEIGVASTKAFTAQLTALFVLALHLAQVRDTISPEQSLHLATELSHLPSKLESILALHSSTKVGMSEGVAAPTPAAAAPASARTPLPPFPFIERRTRPRLSLDEHCQHLAKLFHNANNFLFLGRGIHYPIALEGALKLKEISYIHAEGYPAGEMKHGPNALIDESLPVVCIATKDPNDPSSVLKYEKTLSNIQEVTARSGRVIAIATQGDDEICNLVEHTIYIPPAPELLLPILEVVPLQLLAYHIAVRRGCDVDQPRNLAKSVTVE</sequence>
<dbReference type="InterPro" id="IPR001347">
    <property type="entry name" value="SIS_dom"/>
</dbReference>
<dbReference type="CDD" id="cd00714">
    <property type="entry name" value="GFAT"/>
    <property type="match status" value="1"/>
</dbReference>
<dbReference type="PROSITE" id="PS51278">
    <property type="entry name" value="GATASE_TYPE_2"/>
    <property type="match status" value="1"/>
</dbReference>
<dbReference type="FunFam" id="3.60.20.10:FF:000006">
    <property type="entry name" value="Glutamine--fructose-6-phosphate aminotransferase [isomerizing]"/>
    <property type="match status" value="1"/>
</dbReference>
<evidence type="ECO:0000256" key="2">
    <source>
        <dbReference type="ARBA" id="ARBA00004496"/>
    </source>
</evidence>
<keyword evidence="14" id="KW-1185">Reference proteome</keyword>
<accession>A0A428MLB7</accession>
<dbReference type="GO" id="GO:0097367">
    <property type="term" value="F:carbohydrate derivative binding"/>
    <property type="evidence" value="ECO:0007669"/>
    <property type="project" value="InterPro"/>
</dbReference>
<dbReference type="PANTHER" id="PTHR10937:SF0">
    <property type="entry name" value="GLUTAMINE--FRUCTOSE-6-PHOSPHATE TRANSAMINASE (ISOMERIZING)"/>
    <property type="match status" value="1"/>
</dbReference>
<feature type="active site" description="Nucleophile; for GATase activity" evidence="10">
    <location>
        <position position="50"/>
    </location>
</feature>
<keyword evidence="9" id="KW-0315">Glutamine amidotransferase</keyword>
<dbReference type="InterPro" id="IPR035466">
    <property type="entry name" value="GlmS/AgaS_SIS"/>
</dbReference>
<dbReference type="GO" id="GO:0006487">
    <property type="term" value="P:protein N-linked glycosylation"/>
    <property type="evidence" value="ECO:0007669"/>
    <property type="project" value="TreeGrafter"/>
</dbReference>
<keyword evidence="6 10" id="KW-0032">Aminotransferase</keyword>
<keyword evidence="7 10" id="KW-0808">Transferase</keyword>
<dbReference type="InterPro" id="IPR029055">
    <property type="entry name" value="Ntn_hydrolases_N"/>
</dbReference>
<reference evidence="13 14" key="1">
    <citation type="submission" date="2018-12" db="EMBL/GenBank/DDBJ databases">
        <title>Sequencing of bacterial isolates from soil warming experiment in Harvard Forest, Massachusetts, USA.</title>
        <authorList>
            <person name="Deangelis K."/>
        </authorList>
    </citation>
    <scope>NUCLEOTIDE SEQUENCE [LARGE SCALE GENOMIC DNA]</scope>
    <source>
        <strain evidence="13 14">EB153</strain>
    </source>
</reference>
<dbReference type="Pfam" id="PF01380">
    <property type="entry name" value="SIS"/>
    <property type="match status" value="2"/>
</dbReference>
<dbReference type="GO" id="GO:0046349">
    <property type="term" value="P:amino sugar biosynthetic process"/>
    <property type="evidence" value="ECO:0007669"/>
    <property type="project" value="UniProtKB-ARBA"/>
</dbReference>
<dbReference type="Pfam" id="PF13522">
    <property type="entry name" value="GATase_6"/>
    <property type="match status" value="1"/>
</dbReference>
<comment type="subunit">
    <text evidence="10">Homodimer.</text>
</comment>